<reference evidence="2 3" key="1">
    <citation type="journal article" date="2024" name="Ann. Entomol. Soc. Am.">
        <title>Genomic analyses of the southern and eastern yellowjacket wasps (Hymenoptera: Vespidae) reveal evolutionary signatures of social life.</title>
        <authorList>
            <person name="Catto M.A."/>
            <person name="Caine P.B."/>
            <person name="Orr S.E."/>
            <person name="Hunt B.G."/>
            <person name="Goodisman M.A.D."/>
        </authorList>
    </citation>
    <scope>NUCLEOTIDE SEQUENCE [LARGE SCALE GENOMIC DNA]</scope>
    <source>
        <strain evidence="2">233</strain>
        <tissue evidence="2">Head and thorax</tissue>
    </source>
</reference>
<dbReference type="AlphaFoldDB" id="A0ABD1ZW86"/>
<dbReference type="EMBL" id="JAUDFV010000166">
    <property type="protein sequence ID" value="KAL2712634.1"/>
    <property type="molecule type" value="Genomic_DNA"/>
</dbReference>
<feature type="compositionally biased region" description="Basic and acidic residues" evidence="1">
    <location>
        <begin position="78"/>
        <end position="95"/>
    </location>
</feature>
<evidence type="ECO:0000313" key="3">
    <source>
        <dbReference type="Proteomes" id="UP001607302"/>
    </source>
</evidence>
<gene>
    <name evidence="2" type="ORF">V1478_018157</name>
</gene>
<keyword evidence="3" id="KW-1185">Reference proteome</keyword>
<evidence type="ECO:0000256" key="1">
    <source>
        <dbReference type="SAM" id="MobiDB-lite"/>
    </source>
</evidence>
<organism evidence="2 3">
    <name type="scientific">Vespula squamosa</name>
    <name type="common">Southern yellow jacket</name>
    <name type="synonym">Wasp</name>
    <dbReference type="NCBI Taxonomy" id="30214"/>
    <lineage>
        <taxon>Eukaryota</taxon>
        <taxon>Metazoa</taxon>
        <taxon>Ecdysozoa</taxon>
        <taxon>Arthropoda</taxon>
        <taxon>Hexapoda</taxon>
        <taxon>Insecta</taxon>
        <taxon>Pterygota</taxon>
        <taxon>Neoptera</taxon>
        <taxon>Endopterygota</taxon>
        <taxon>Hymenoptera</taxon>
        <taxon>Apocrita</taxon>
        <taxon>Aculeata</taxon>
        <taxon>Vespoidea</taxon>
        <taxon>Vespidae</taxon>
        <taxon>Vespinae</taxon>
        <taxon>Vespula</taxon>
    </lineage>
</organism>
<comment type="caution">
    <text evidence="2">The sequence shown here is derived from an EMBL/GenBank/DDBJ whole genome shotgun (WGS) entry which is preliminary data.</text>
</comment>
<evidence type="ECO:0000313" key="2">
    <source>
        <dbReference type="EMBL" id="KAL2712634.1"/>
    </source>
</evidence>
<accession>A0ABD1ZW86</accession>
<name>A0ABD1ZW86_VESSQ</name>
<feature type="region of interest" description="Disordered" evidence="1">
    <location>
        <begin position="1"/>
        <end position="95"/>
    </location>
</feature>
<dbReference type="Proteomes" id="UP001607302">
    <property type="component" value="Unassembled WGS sequence"/>
</dbReference>
<sequence length="156" mass="17572">MAVLSSEAARIPIPLYPTTSGSRPSSKRVFKMTSRGGEAEEVLLEEDEEEEEEEEEAEEEEEEKEEEEEEAEEAEEGERERCRYGGEESGVERASGEAGYPLRLCIHPSCELFKSVFEPCGRELRVTSVETVVSSKITLNNNVPVLRCRTHDGRCK</sequence>
<proteinExistence type="predicted"/>
<protein>
    <submittedName>
        <fullName evidence="2">Uncharacterized protein</fullName>
    </submittedName>
</protein>
<feature type="compositionally biased region" description="Acidic residues" evidence="1">
    <location>
        <begin position="39"/>
        <end position="77"/>
    </location>
</feature>
<feature type="non-terminal residue" evidence="2">
    <location>
        <position position="156"/>
    </location>
</feature>